<dbReference type="EMBL" id="VUNG01000024">
    <property type="protein sequence ID" value="MST84936.1"/>
    <property type="molecule type" value="Genomic_DNA"/>
</dbReference>
<dbReference type="InterPro" id="IPR025420">
    <property type="entry name" value="DUF4143"/>
</dbReference>
<dbReference type="SMART" id="SM00382">
    <property type="entry name" value="AAA"/>
    <property type="match status" value="1"/>
</dbReference>
<dbReference type="GO" id="GO:0005524">
    <property type="term" value="F:ATP binding"/>
    <property type="evidence" value="ECO:0007669"/>
    <property type="project" value="UniProtKB-KW"/>
</dbReference>
<evidence type="ECO:0000313" key="3">
    <source>
        <dbReference type="Proteomes" id="UP000438914"/>
    </source>
</evidence>
<dbReference type="Proteomes" id="UP000438914">
    <property type="component" value="Unassembled WGS sequence"/>
</dbReference>
<keyword evidence="2" id="KW-0067">ATP-binding</keyword>
<dbReference type="InterPro" id="IPR027417">
    <property type="entry name" value="P-loop_NTPase"/>
</dbReference>
<dbReference type="SUPFAM" id="SSF52540">
    <property type="entry name" value="P-loop containing nucleoside triphosphate hydrolases"/>
    <property type="match status" value="1"/>
</dbReference>
<dbReference type="Gene3D" id="3.40.50.300">
    <property type="entry name" value="P-loop containing nucleotide triphosphate hydrolases"/>
    <property type="match status" value="1"/>
</dbReference>
<name>A0A7K0KG85_9BACT</name>
<dbReference type="PANTHER" id="PTHR33295:SF7">
    <property type="entry name" value="ATPASE"/>
    <property type="match status" value="1"/>
</dbReference>
<dbReference type="InterPro" id="IPR003593">
    <property type="entry name" value="AAA+_ATPase"/>
</dbReference>
<dbReference type="PANTHER" id="PTHR33295">
    <property type="entry name" value="ATPASE"/>
    <property type="match status" value="1"/>
</dbReference>
<gene>
    <name evidence="2" type="ORF">FYJ73_09695</name>
</gene>
<keyword evidence="3" id="KW-1185">Reference proteome</keyword>
<evidence type="ECO:0000259" key="1">
    <source>
        <dbReference type="SMART" id="SM00382"/>
    </source>
</evidence>
<sequence>MALRRKIEQDIRAYLSSDSNKMMIIDGARQVGKSFIIRQVGKELFPNYIEINMEADKLGDRIFAEAKTVKDFYLALSVVAGDRMKDRANTLVFIDEIQAYNHLLTLVKFLMSDRRFTFIASGSLLGVTLKKTQSIPIGSIIREHMYPLDFEEFLWANGVGEPLIQAMKESYENRRSLPESIHTKLMSLFRSYLLTGGMPDAVNTFLSTQNIVETRQIQTDIHELYGDDAAKYEQESARKLQIMRIYRMIPSNMENKKKRIVAKDIEGKQGKRMTDYLDEFEYLISSGVALEVKAISKPSYPLVQNSGKNLLKLYLNDVGLLTDVLYGTNIMPILKDIASINLGSVYESVVAQELRAHGHGLFYYDNKKLGEVDYLIDDQQHLSVVPIEVKSGKDYKVHSALDRFLSISEYNIHQAFVLSNERRIYQEQGITYLPIYDIIFL</sequence>
<dbReference type="Pfam" id="PF13173">
    <property type="entry name" value="AAA_14"/>
    <property type="match status" value="1"/>
</dbReference>
<accession>A0A7K0KG85</accession>
<evidence type="ECO:0000313" key="2">
    <source>
        <dbReference type="EMBL" id="MST84936.1"/>
    </source>
</evidence>
<dbReference type="InterPro" id="IPR041682">
    <property type="entry name" value="AAA_14"/>
</dbReference>
<organism evidence="2 3">
    <name type="scientific">Hallella mizrahii</name>
    <dbReference type="NCBI Taxonomy" id="2606637"/>
    <lineage>
        <taxon>Bacteria</taxon>
        <taxon>Pseudomonadati</taxon>
        <taxon>Bacteroidota</taxon>
        <taxon>Bacteroidia</taxon>
        <taxon>Bacteroidales</taxon>
        <taxon>Prevotellaceae</taxon>
        <taxon>Hallella</taxon>
    </lineage>
</organism>
<protein>
    <submittedName>
        <fullName evidence="2">ATP-binding protein</fullName>
    </submittedName>
</protein>
<reference evidence="2 3" key="1">
    <citation type="submission" date="2019-08" db="EMBL/GenBank/DDBJ databases">
        <title>In-depth cultivation of the pig gut microbiome towards novel bacterial diversity and tailored functional studies.</title>
        <authorList>
            <person name="Wylensek D."/>
            <person name="Hitch T.C.A."/>
            <person name="Clavel T."/>
        </authorList>
    </citation>
    <scope>NUCLEOTIDE SEQUENCE [LARGE SCALE GENOMIC DNA]</scope>
    <source>
        <strain evidence="2 3">LKV-178-WT-2A</strain>
    </source>
</reference>
<keyword evidence="2" id="KW-0547">Nucleotide-binding</keyword>
<dbReference type="AlphaFoldDB" id="A0A7K0KG85"/>
<comment type="caution">
    <text evidence="2">The sequence shown here is derived from an EMBL/GenBank/DDBJ whole genome shotgun (WGS) entry which is preliminary data.</text>
</comment>
<feature type="domain" description="AAA+ ATPase" evidence="1">
    <location>
        <begin position="19"/>
        <end position="151"/>
    </location>
</feature>
<proteinExistence type="predicted"/>
<dbReference type="Pfam" id="PF13635">
    <property type="entry name" value="DUF4143"/>
    <property type="match status" value="1"/>
</dbReference>